<dbReference type="EMBL" id="BMAT01009641">
    <property type="protein sequence ID" value="GFS10924.1"/>
    <property type="molecule type" value="Genomic_DNA"/>
</dbReference>
<protein>
    <submittedName>
        <fullName evidence="1">Uncharacterized protein</fullName>
    </submittedName>
</protein>
<evidence type="ECO:0000313" key="1">
    <source>
        <dbReference type="EMBL" id="GFS10924.1"/>
    </source>
</evidence>
<name>A0AAV4IKR7_9GAST</name>
<reference evidence="1 2" key="1">
    <citation type="journal article" date="2021" name="Elife">
        <title>Chloroplast acquisition without the gene transfer in kleptoplastic sea slugs, Plakobranchus ocellatus.</title>
        <authorList>
            <person name="Maeda T."/>
            <person name="Takahashi S."/>
            <person name="Yoshida T."/>
            <person name="Shimamura S."/>
            <person name="Takaki Y."/>
            <person name="Nagai Y."/>
            <person name="Toyoda A."/>
            <person name="Suzuki Y."/>
            <person name="Arimoto A."/>
            <person name="Ishii H."/>
            <person name="Satoh N."/>
            <person name="Nishiyama T."/>
            <person name="Hasebe M."/>
            <person name="Maruyama T."/>
            <person name="Minagawa J."/>
            <person name="Obokata J."/>
            <person name="Shigenobu S."/>
        </authorList>
    </citation>
    <scope>NUCLEOTIDE SEQUENCE [LARGE SCALE GENOMIC DNA]</scope>
</reference>
<dbReference type="AlphaFoldDB" id="A0AAV4IKR7"/>
<gene>
    <name evidence="1" type="ORF">ElyMa_004822300</name>
</gene>
<sequence>MIKTLKDPIQPLHDRVSFSERNSFILIQAKTERSRSIRMINAEPGIVTEYTSEPLDLVPSRMNLSPLSSLCC</sequence>
<organism evidence="1 2">
    <name type="scientific">Elysia marginata</name>
    <dbReference type="NCBI Taxonomy" id="1093978"/>
    <lineage>
        <taxon>Eukaryota</taxon>
        <taxon>Metazoa</taxon>
        <taxon>Spiralia</taxon>
        <taxon>Lophotrochozoa</taxon>
        <taxon>Mollusca</taxon>
        <taxon>Gastropoda</taxon>
        <taxon>Heterobranchia</taxon>
        <taxon>Euthyneura</taxon>
        <taxon>Panpulmonata</taxon>
        <taxon>Sacoglossa</taxon>
        <taxon>Placobranchoidea</taxon>
        <taxon>Plakobranchidae</taxon>
        <taxon>Elysia</taxon>
    </lineage>
</organism>
<comment type="caution">
    <text evidence="1">The sequence shown here is derived from an EMBL/GenBank/DDBJ whole genome shotgun (WGS) entry which is preliminary data.</text>
</comment>
<evidence type="ECO:0000313" key="2">
    <source>
        <dbReference type="Proteomes" id="UP000762676"/>
    </source>
</evidence>
<dbReference type="Proteomes" id="UP000762676">
    <property type="component" value="Unassembled WGS sequence"/>
</dbReference>
<proteinExistence type="predicted"/>
<accession>A0AAV4IKR7</accession>
<keyword evidence="2" id="KW-1185">Reference proteome</keyword>